<evidence type="ECO:0000256" key="1">
    <source>
        <dbReference type="SAM" id="Phobius"/>
    </source>
</evidence>
<keyword evidence="3" id="KW-1185">Reference proteome</keyword>
<dbReference type="RefSeq" id="WP_344703033.1">
    <property type="nucleotide sequence ID" value="NZ_BAAAZT010000030.1"/>
</dbReference>
<evidence type="ECO:0000313" key="3">
    <source>
        <dbReference type="Proteomes" id="UP001500133"/>
    </source>
</evidence>
<protein>
    <recommendedName>
        <fullName evidence="4">Toxin CptA</fullName>
    </recommendedName>
</protein>
<accession>A0ABP7LIE5</accession>
<reference evidence="3" key="1">
    <citation type="journal article" date="2019" name="Int. J. Syst. Evol. Microbiol.">
        <title>The Global Catalogue of Microorganisms (GCM) 10K type strain sequencing project: providing services to taxonomists for standard genome sequencing and annotation.</title>
        <authorList>
            <consortium name="The Broad Institute Genomics Platform"/>
            <consortium name="The Broad Institute Genome Sequencing Center for Infectious Disease"/>
            <person name="Wu L."/>
            <person name="Ma J."/>
        </authorList>
    </citation>
    <scope>NUCLEOTIDE SEQUENCE [LARGE SCALE GENOMIC DNA]</scope>
    <source>
        <strain evidence="3">JCM 16914</strain>
    </source>
</reference>
<keyword evidence="1" id="KW-1133">Transmembrane helix</keyword>
<sequence>MQKASITLPIAASNAGCVAHALLAGVAGWLFGVSVGLAAAGLWCALSGIWLWRARRQAPRGALEVSVDEAGIMGRFLPEPGSSEAASAGLSDAWVPLHCDYLGPWLAGLWLGGKRLWLWPDSAPAEARRRLRCTFHRPGR</sequence>
<dbReference type="Proteomes" id="UP001500133">
    <property type="component" value="Unassembled WGS sequence"/>
</dbReference>
<organism evidence="2 3">
    <name type="scientific">Halomonas cibimaris</name>
    <dbReference type="NCBI Taxonomy" id="657012"/>
    <lineage>
        <taxon>Bacteria</taxon>
        <taxon>Pseudomonadati</taxon>
        <taxon>Pseudomonadota</taxon>
        <taxon>Gammaproteobacteria</taxon>
        <taxon>Oceanospirillales</taxon>
        <taxon>Halomonadaceae</taxon>
        <taxon>Halomonas</taxon>
    </lineage>
</organism>
<evidence type="ECO:0008006" key="4">
    <source>
        <dbReference type="Google" id="ProtNLM"/>
    </source>
</evidence>
<name>A0ABP7LIE5_9GAMM</name>
<gene>
    <name evidence="2" type="ORF">GCM10022228_10530</name>
</gene>
<comment type="caution">
    <text evidence="2">The sequence shown here is derived from an EMBL/GenBank/DDBJ whole genome shotgun (WGS) entry which is preliminary data.</text>
</comment>
<feature type="transmembrane region" description="Helical" evidence="1">
    <location>
        <begin position="29"/>
        <end position="52"/>
    </location>
</feature>
<keyword evidence="1" id="KW-0812">Transmembrane</keyword>
<keyword evidence="1" id="KW-0472">Membrane</keyword>
<dbReference type="EMBL" id="BAAAZT010000030">
    <property type="protein sequence ID" value="GAA3901619.1"/>
    <property type="molecule type" value="Genomic_DNA"/>
</dbReference>
<evidence type="ECO:0000313" key="2">
    <source>
        <dbReference type="EMBL" id="GAA3901619.1"/>
    </source>
</evidence>
<proteinExistence type="predicted"/>